<dbReference type="GO" id="GO:0008745">
    <property type="term" value="F:N-acetylmuramoyl-L-alanine amidase activity"/>
    <property type="evidence" value="ECO:0007669"/>
    <property type="project" value="InterPro"/>
</dbReference>
<sequence length="712" mass="72525">MRIRRPQYRRGITRSGAASTPVKLSKSSLGAVAVLAAAAVTPVAAVGIGQVADEEPATSSAADTGVNEVSLSSAPLAEGLTQDIAGGGEQVREVSSDKPFSMVGVTWKGEHDATARIRAQQPDGSWGEWFEAESVIGDLDAGQDSGGKGGTEPVYLGTETTKVQIALEGVDLDETSIGDSPEALTDAPETSTPGAEEDIAREEDGDADAADTGTANPDAQAAGGAIADALAGLMGPEGQNSDVSKPVVDDSGQVAPAADETSLDDPGVDAVLLSPDLDSPTPAPDMEMGEYGDVANPKKPSIISRSGWGANESMRCQSPSYDDSLAAGVVHHTAGSNNYTKDQSAGVVRGIYVYHAQNLGWCDVGYNVLVDKYGQAFEGRAGGLDKNVQGAHAGGFNSNTWGISMMGDFSTINPPDATINKVGEILGWRLALAGIDPKGKANHYSEGTSYTKYPQGTKVNLPNIFAHRDVGLTTCPGDAGYAQMGKIRDIAAQYAKSGGGSAPSSSKSTTTSNSGGNSGGGTSTTPGRPTSESEVPTGDSGSLESALGGGSSDLKNLDTKGAAELVGKLLMRGSELNLDGLKALDLVETLGSIKTVGNALVQAGGDGRIGKLFAALGGADGVLGKALSGVQKYNDVSYAKFDGGAIYDSDATGAHAVLGRIGDAWAAQGFEHGPLGLPTEEEVDGGDGTVSQQFENGRVVYDLYSGTIKVEG</sequence>
<comment type="similarity">
    <text evidence="1">Belongs to the N-acetylmuramoyl-L-alanine amidase 2 family.</text>
</comment>
<dbReference type="SMART" id="SM00701">
    <property type="entry name" value="PGRP"/>
    <property type="match status" value="1"/>
</dbReference>
<dbReference type="PANTHER" id="PTHR11022">
    <property type="entry name" value="PEPTIDOGLYCAN RECOGNITION PROTEIN"/>
    <property type="match status" value="1"/>
</dbReference>
<dbReference type="InterPro" id="IPR013207">
    <property type="entry name" value="LGFP"/>
</dbReference>
<gene>
    <name evidence="4" type="ORF">BJL86_0222</name>
</gene>
<feature type="region of interest" description="Disordered" evidence="2">
    <location>
        <begin position="172"/>
        <end position="220"/>
    </location>
</feature>
<dbReference type="InterPro" id="IPR015510">
    <property type="entry name" value="PGRP"/>
</dbReference>
<dbReference type="Pfam" id="PF01510">
    <property type="entry name" value="Amidase_2"/>
    <property type="match status" value="1"/>
</dbReference>
<reference evidence="4 5" key="1">
    <citation type="submission" date="2016-06" db="EMBL/GenBank/DDBJ databases">
        <title>Complete genome sequence of a saline-alkali tolerant type strain Dietzia timorensis ID05-A0528T.</title>
        <authorList>
            <person name="Wu X."/>
        </authorList>
    </citation>
    <scope>NUCLEOTIDE SEQUENCE [LARGE SCALE GENOMIC DNA]</scope>
    <source>
        <strain evidence="4 5">ID05-A0528</strain>
    </source>
</reference>
<dbReference type="AlphaFoldDB" id="A0A173LGP0"/>
<evidence type="ECO:0000256" key="2">
    <source>
        <dbReference type="SAM" id="MobiDB-lite"/>
    </source>
</evidence>
<dbReference type="Gene3D" id="3.40.80.10">
    <property type="entry name" value="Peptidoglycan recognition protein-like"/>
    <property type="match status" value="1"/>
</dbReference>
<keyword evidence="5" id="KW-1185">Reference proteome</keyword>
<dbReference type="Proteomes" id="UP000186104">
    <property type="component" value="Chromosome"/>
</dbReference>
<feature type="region of interest" description="Disordered" evidence="2">
    <location>
        <begin position="232"/>
        <end position="267"/>
    </location>
</feature>
<dbReference type="Pfam" id="PF08310">
    <property type="entry name" value="LGFP"/>
    <property type="match status" value="1"/>
</dbReference>
<feature type="region of interest" description="Disordered" evidence="2">
    <location>
        <begin position="1"/>
        <end position="20"/>
    </location>
</feature>
<accession>A0A173LGP0</accession>
<feature type="compositionally biased region" description="Basic residues" evidence="2">
    <location>
        <begin position="1"/>
        <end position="12"/>
    </location>
</feature>
<organism evidence="4 5">
    <name type="scientific">Dietzia timorensis</name>
    <dbReference type="NCBI Taxonomy" id="499555"/>
    <lineage>
        <taxon>Bacteria</taxon>
        <taxon>Bacillati</taxon>
        <taxon>Actinomycetota</taxon>
        <taxon>Actinomycetes</taxon>
        <taxon>Mycobacteriales</taxon>
        <taxon>Dietziaceae</taxon>
        <taxon>Dietzia</taxon>
    </lineage>
</organism>
<feature type="domain" description="Peptidoglycan recognition protein family" evidence="3">
    <location>
        <begin position="300"/>
        <end position="448"/>
    </location>
</feature>
<dbReference type="KEGG" id="dtm:BJL86_0222"/>
<feature type="compositionally biased region" description="Low complexity" evidence="2">
    <location>
        <begin position="210"/>
        <end position="220"/>
    </location>
</feature>
<evidence type="ECO:0000259" key="3">
    <source>
        <dbReference type="SMART" id="SM00701"/>
    </source>
</evidence>
<dbReference type="GO" id="GO:0009253">
    <property type="term" value="P:peptidoglycan catabolic process"/>
    <property type="evidence" value="ECO:0007669"/>
    <property type="project" value="InterPro"/>
</dbReference>
<feature type="compositionally biased region" description="Acidic residues" evidence="2">
    <location>
        <begin position="195"/>
        <end position="209"/>
    </location>
</feature>
<dbReference type="InterPro" id="IPR006619">
    <property type="entry name" value="PGRP_domain_met/bac"/>
</dbReference>
<dbReference type="STRING" id="499555.BJL86_0222"/>
<feature type="compositionally biased region" description="Low complexity" evidence="2">
    <location>
        <begin position="502"/>
        <end position="515"/>
    </location>
</feature>
<dbReference type="PANTHER" id="PTHR11022:SF41">
    <property type="entry name" value="PEPTIDOGLYCAN-RECOGNITION PROTEIN LC-RELATED"/>
    <property type="match status" value="1"/>
</dbReference>
<dbReference type="CDD" id="cd06583">
    <property type="entry name" value="PGRP"/>
    <property type="match status" value="1"/>
</dbReference>
<dbReference type="EMBL" id="CP015961">
    <property type="protein sequence ID" value="ANI91033.1"/>
    <property type="molecule type" value="Genomic_DNA"/>
</dbReference>
<dbReference type="RefSeq" id="WP_231887255.1">
    <property type="nucleotide sequence ID" value="NZ_CP015961.1"/>
</dbReference>
<proteinExistence type="inferred from homology"/>
<evidence type="ECO:0000313" key="4">
    <source>
        <dbReference type="EMBL" id="ANI91033.1"/>
    </source>
</evidence>
<dbReference type="GO" id="GO:0008270">
    <property type="term" value="F:zinc ion binding"/>
    <property type="evidence" value="ECO:0007669"/>
    <property type="project" value="InterPro"/>
</dbReference>
<dbReference type="SUPFAM" id="SSF55846">
    <property type="entry name" value="N-acetylmuramoyl-L-alanine amidase-like"/>
    <property type="match status" value="1"/>
</dbReference>
<dbReference type="InterPro" id="IPR036505">
    <property type="entry name" value="Amidase/PGRP_sf"/>
</dbReference>
<name>A0A173LGP0_9ACTN</name>
<dbReference type="InterPro" id="IPR002502">
    <property type="entry name" value="Amidase_domain"/>
</dbReference>
<feature type="region of interest" description="Disordered" evidence="2">
    <location>
        <begin position="496"/>
        <end position="553"/>
    </location>
</feature>
<evidence type="ECO:0000256" key="1">
    <source>
        <dbReference type="ARBA" id="ARBA00007553"/>
    </source>
</evidence>
<evidence type="ECO:0000313" key="5">
    <source>
        <dbReference type="Proteomes" id="UP000186104"/>
    </source>
</evidence>
<protein>
    <submittedName>
        <fullName evidence="4">Peptidoglycan-recognition protein SC2</fullName>
    </submittedName>
</protein>